<dbReference type="NCBIfam" id="NF002074">
    <property type="entry name" value="PRK00913.1-4"/>
    <property type="match status" value="1"/>
</dbReference>
<comment type="catalytic activity">
    <reaction evidence="1 8">
        <text>Release of an N-terminal amino acid, Xaa-|-Yaa-, in which Xaa is preferably Leu, but may be other amino acids including Pro although not Arg or Lys, and Yaa may be Pro. Amino acid amides and methyl esters are also readily hydrolyzed, but rates on arylamides are exceedingly low.</text>
        <dbReference type="EC" id="3.4.11.1"/>
    </reaction>
</comment>
<dbReference type="NCBIfam" id="NF002077">
    <property type="entry name" value="PRK00913.2-4"/>
    <property type="match status" value="1"/>
</dbReference>
<evidence type="ECO:0000256" key="8">
    <source>
        <dbReference type="HAMAP-Rule" id="MF_00181"/>
    </source>
</evidence>
<dbReference type="AlphaFoldDB" id="A0A455SJW3"/>
<feature type="binding site" evidence="8">
    <location>
        <position position="289"/>
    </location>
    <ligand>
        <name>Mn(2+)</name>
        <dbReference type="ChEBI" id="CHEBI:29035"/>
        <label>2</label>
    </ligand>
</feature>
<evidence type="ECO:0000256" key="7">
    <source>
        <dbReference type="ARBA" id="ARBA00049972"/>
    </source>
</evidence>
<dbReference type="EC" id="3.4.11.1" evidence="8"/>
<keyword evidence="5 8" id="KW-0645">Protease</keyword>
<feature type="binding site" evidence="8">
    <location>
        <position position="271"/>
    </location>
    <ligand>
        <name>Mn(2+)</name>
        <dbReference type="ChEBI" id="CHEBI:29035"/>
        <label>1</label>
    </ligand>
</feature>
<dbReference type="PRINTS" id="PR00481">
    <property type="entry name" value="LAMNOPPTDASE"/>
</dbReference>
<evidence type="ECO:0000256" key="1">
    <source>
        <dbReference type="ARBA" id="ARBA00000135"/>
    </source>
</evidence>
<dbReference type="InterPro" id="IPR011356">
    <property type="entry name" value="Leucine_aapep/pepB"/>
</dbReference>
<dbReference type="Pfam" id="PF02789">
    <property type="entry name" value="Peptidase_M17_N"/>
    <property type="match status" value="1"/>
</dbReference>
<dbReference type="Gene3D" id="3.40.630.10">
    <property type="entry name" value="Zn peptidases"/>
    <property type="match status" value="1"/>
</dbReference>
<gene>
    <name evidence="8 10" type="primary">pepA</name>
    <name evidence="10" type="ORF">KTC_35040</name>
</gene>
<feature type="binding site" evidence="8">
    <location>
        <position position="266"/>
    </location>
    <ligand>
        <name>Mn(2+)</name>
        <dbReference type="ChEBI" id="CHEBI:29035"/>
        <label>2</label>
    </ligand>
</feature>
<evidence type="ECO:0000259" key="9">
    <source>
        <dbReference type="PROSITE" id="PS00631"/>
    </source>
</evidence>
<dbReference type="Gene3D" id="3.40.220.10">
    <property type="entry name" value="Leucine Aminopeptidase, subunit E, domain 1"/>
    <property type="match status" value="1"/>
</dbReference>
<feature type="active site" evidence="8">
    <location>
        <position position="352"/>
    </location>
</feature>
<proteinExistence type="inferred from homology"/>
<feature type="binding site" evidence="8">
    <location>
        <position position="350"/>
    </location>
    <ligand>
        <name>Mn(2+)</name>
        <dbReference type="ChEBI" id="CHEBI:29035"/>
        <label>1</label>
    </ligand>
</feature>
<evidence type="ECO:0000256" key="4">
    <source>
        <dbReference type="ARBA" id="ARBA00022438"/>
    </source>
</evidence>
<evidence type="ECO:0000256" key="3">
    <source>
        <dbReference type="ARBA" id="ARBA00009528"/>
    </source>
</evidence>
<organism evidence="10">
    <name type="scientific">Thermosporothrix sp. COM3</name>
    <dbReference type="NCBI Taxonomy" id="2490863"/>
    <lineage>
        <taxon>Bacteria</taxon>
        <taxon>Bacillati</taxon>
        <taxon>Chloroflexota</taxon>
        <taxon>Ktedonobacteria</taxon>
        <taxon>Ktedonobacterales</taxon>
        <taxon>Thermosporotrichaceae</taxon>
        <taxon>Thermosporothrix</taxon>
    </lineage>
</organism>
<keyword evidence="4 8" id="KW-0031">Aminopeptidase</keyword>
<dbReference type="NCBIfam" id="NF002073">
    <property type="entry name" value="PRK00913.1-2"/>
    <property type="match status" value="1"/>
</dbReference>
<dbReference type="PANTHER" id="PTHR11963:SF23">
    <property type="entry name" value="CYTOSOL AMINOPEPTIDASE"/>
    <property type="match status" value="1"/>
</dbReference>
<dbReference type="GO" id="GO:0005737">
    <property type="term" value="C:cytoplasm"/>
    <property type="evidence" value="ECO:0007669"/>
    <property type="project" value="UniProtKB-SubCell"/>
</dbReference>
<comment type="subcellular location">
    <subcellularLocation>
        <location evidence="8">Cytoplasm</location>
    </subcellularLocation>
</comment>
<feature type="binding site" evidence="8">
    <location>
        <position position="271"/>
    </location>
    <ligand>
        <name>Mn(2+)</name>
        <dbReference type="ChEBI" id="CHEBI:29035"/>
        <label>2</label>
    </ligand>
</feature>
<dbReference type="GO" id="GO:0006508">
    <property type="term" value="P:proteolysis"/>
    <property type="evidence" value="ECO:0007669"/>
    <property type="project" value="UniProtKB-KW"/>
</dbReference>
<dbReference type="HAMAP" id="MF_00181">
    <property type="entry name" value="Cytosol_peptidase_M17"/>
    <property type="match status" value="1"/>
</dbReference>
<dbReference type="CDD" id="cd00433">
    <property type="entry name" value="Peptidase_M17"/>
    <property type="match status" value="1"/>
</dbReference>
<evidence type="ECO:0000256" key="5">
    <source>
        <dbReference type="ARBA" id="ARBA00022670"/>
    </source>
</evidence>
<keyword evidence="6 8" id="KW-0378">Hydrolase</keyword>
<dbReference type="GO" id="GO:0070006">
    <property type="term" value="F:metalloaminopeptidase activity"/>
    <property type="evidence" value="ECO:0007669"/>
    <property type="project" value="InterPro"/>
</dbReference>
<dbReference type="InterPro" id="IPR043472">
    <property type="entry name" value="Macro_dom-like"/>
</dbReference>
<comment type="cofactor">
    <cofactor evidence="8">
        <name>Mn(2+)</name>
        <dbReference type="ChEBI" id="CHEBI:29035"/>
    </cofactor>
    <text evidence="8">Binds 2 manganese ions per subunit.</text>
</comment>
<comment type="catalytic activity">
    <reaction evidence="2 8">
        <text>Release of an N-terminal amino acid, preferentially leucine, but not glutamic or aspartic acids.</text>
        <dbReference type="EC" id="3.4.11.10"/>
    </reaction>
</comment>
<dbReference type="Pfam" id="PF00883">
    <property type="entry name" value="Peptidase_M17"/>
    <property type="match status" value="1"/>
</dbReference>
<dbReference type="EMBL" id="AP019376">
    <property type="protein sequence ID" value="BBH88753.1"/>
    <property type="molecule type" value="Genomic_DNA"/>
</dbReference>
<comment type="similarity">
    <text evidence="3 8">Belongs to the peptidase M17 family.</text>
</comment>
<dbReference type="SUPFAM" id="SSF53187">
    <property type="entry name" value="Zn-dependent exopeptidases"/>
    <property type="match status" value="1"/>
</dbReference>
<feature type="active site" evidence="8">
    <location>
        <position position="278"/>
    </location>
</feature>
<dbReference type="SUPFAM" id="SSF52949">
    <property type="entry name" value="Macro domain-like"/>
    <property type="match status" value="1"/>
</dbReference>
<comment type="function">
    <text evidence="7 8">Presumably involved in the processing and regular turnover of intracellular proteins. Catalyzes the removal of unsubstituted N-terminal amino acids from various peptides.</text>
</comment>
<evidence type="ECO:0000313" key="10">
    <source>
        <dbReference type="EMBL" id="BBH88753.1"/>
    </source>
</evidence>
<dbReference type="NCBIfam" id="NF002083">
    <property type="entry name" value="PRK00913.3-5"/>
    <property type="match status" value="1"/>
</dbReference>
<dbReference type="InterPro" id="IPR008283">
    <property type="entry name" value="Peptidase_M17_N"/>
</dbReference>
<keyword evidence="8" id="KW-0464">Manganese</keyword>
<dbReference type="InterPro" id="IPR000819">
    <property type="entry name" value="Peptidase_M17_C"/>
</dbReference>
<dbReference type="EC" id="3.4.11.10" evidence="8"/>
<feature type="domain" description="Cytosol aminopeptidase" evidence="9">
    <location>
        <begin position="346"/>
        <end position="353"/>
    </location>
</feature>
<feature type="binding site" evidence="8">
    <location>
        <position position="350"/>
    </location>
    <ligand>
        <name>Mn(2+)</name>
        <dbReference type="ChEBI" id="CHEBI:29035"/>
        <label>2</label>
    </ligand>
</feature>
<keyword evidence="8" id="KW-0963">Cytoplasm</keyword>
<dbReference type="PROSITE" id="PS00631">
    <property type="entry name" value="CYTOSOL_AP"/>
    <property type="match status" value="1"/>
</dbReference>
<dbReference type="PANTHER" id="PTHR11963">
    <property type="entry name" value="LEUCINE AMINOPEPTIDASE-RELATED"/>
    <property type="match status" value="1"/>
</dbReference>
<reference evidence="10" key="1">
    <citation type="submission" date="2018-12" db="EMBL/GenBank/DDBJ databases">
        <title>Novel natural products biosynthetic potential of the class Ktedonobacteria.</title>
        <authorList>
            <person name="Zheng Y."/>
            <person name="Saitou A."/>
            <person name="Wang C.M."/>
            <person name="Toyoda A."/>
            <person name="Minakuchi Y."/>
            <person name="Sekiguchi Y."/>
            <person name="Ueda K."/>
            <person name="Takano H."/>
            <person name="Sakai Y."/>
            <person name="Yokota A."/>
            <person name="Yabe S."/>
        </authorList>
    </citation>
    <scope>NUCLEOTIDE SEQUENCE</scope>
    <source>
        <strain evidence="10">COM3</strain>
    </source>
</reference>
<dbReference type="GO" id="GO:0030145">
    <property type="term" value="F:manganese ion binding"/>
    <property type="evidence" value="ECO:0007669"/>
    <property type="project" value="UniProtKB-UniRule"/>
</dbReference>
<keyword evidence="8" id="KW-0479">Metal-binding</keyword>
<name>A0A455SJW3_9CHLR</name>
<feature type="binding site" evidence="8">
    <location>
        <position position="348"/>
    </location>
    <ligand>
        <name>Mn(2+)</name>
        <dbReference type="ChEBI" id="CHEBI:29035"/>
        <label>1</label>
    </ligand>
</feature>
<accession>A0A455SJW3</accession>
<sequence>MDIRLTTTSIQEVSCDALVLAATAESQQKSVTLATVARSIDEQLGGAISESCAAGEFKAGLGELLTFHPLGKLPARRVIVVGLGSDKKVNAQSFRRASATVTRHLQNTGAQNVAFAFDWAASSVDTSLALQATTEGAVLGAYTFRKYQTQDKSREVASLTIVSNDPAAQQAIDKGRALAEAANFARDLINEPSCVLTPRELANRAVSMAKKYGILYEVFDKEKIQELQMGGLLGVSQGSAEPPRFIILRYNGAEDKNAKHLALVGKGITFDTGGISLKPAAGMESMKGDMGGAAAVLGAMQAIASLKPKINVTAYVPTCENMPSGSSYKPGDILRIMNGKTIEIVNTDAEGRLILADALSYACKEGQKTIIDLATLTGAMVVALGTVYTGVFSNSEELTQRIIDAGKLSGEKYWPMPMDEEYGEQIRSEIADIKQTGGRHAGSITAAKILENFVDDAQWAHLDIAGTSAVDTGKPYQEVGGTGVGVRTLAELALRIAQEAHQ</sequence>
<dbReference type="InterPro" id="IPR023042">
    <property type="entry name" value="Peptidase_M17_leu_NH2_pept"/>
</dbReference>
<protein>
    <recommendedName>
        <fullName evidence="8">Probable cytosol aminopeptidase</fullName>
        <ecNumber evidence="8">3.4.11.1</ecNumber>
    </recommendedName>
    <alternativeName>
        <fullName evidence="8">Leucine aminopeptidase</fullName>
        <shortName evidence="8">LAP</shortName>
        <ecNumber evidence="8">3.4.11.10</ecNumber>
    </alternativeName>
    <alternativeName>
        <fullName evidence="8">Leucyl aminopeptidase</fullName>
    </alternativeName>
</protein>
<evidence type="ECO:0000256" key="2">
    <source>
        <dbReference type="ARBA" id="ARBA00000967"/>
    </source>
</evidence>
<evidence type="ECO:0000256" key="6">
    <source>
        <dbReference type="ARBA" id="ARBA00022801"/>
    </source>
</evidence>